<dbReference type="InterPro" id="IPR000056">
    <property type="entry name" value="Ribul_P_3_epim-like"/>
</dbReference>
<dbReference type="SUPFAM" id="SSF51366">
    <property type="entry name" value="Ribulose-phoshate binding barrel"/>
    <property type="match status" value="1"/>
</dbReference>
<protein>
    <recommendedName>
        <fullName evidence="7 10">Ribulose-phosphate 3-epimerase</fullName>
        <ecNumber evidence="7 10">5.1.3.1</ecNumber>
    </recommendedName>
</protein>
<accession>A0A2P5SZX0</accession>
<evidence type="ECO:0000313" key="16">
    <source>
        <dbReference type="Proteomes" id="UP000296153"/>
    </source>
</evidence>
<dbReference type="NCBIfam" id="NF004076">
    <property type="entry name" value="PRK05581.1-4"/>
    <property type="match status" value="1"/>
</dbReference>
<gene>
    <name evidence="10" type="primary">rpe</name>
    <name evidence="15" type="ORF">CRV12_02535</name>
</gene>
<dbReference type="AlphaFoldDB" id="A0A2P5SZX0"/>
<evidence type="ECO:0000256" key="13">
    <source>
        <dbReference type="PIRSR" id="PIRSR001461-2"/>
    </source>
</evidence>
<comment type="cofactor">
    <cofactor evidence="10 13">
        <name>a divalent metal cation</name>
        <dbReference type="ChEBI" id="CHEBI:60240"/>
    </cofactor>
    <text evidence="10 13">Binds 1 divalent metal cation per subunit.</text>
</comment>
<dbReference type="InterPro" id="IPR026019">
    <property type="entry name" value="Ribul_P_3_epim"/>
</dbReference>
<dbReference type="Pfam" id="PF00834">
    <property type="entry name" value="Ribul_P_3_epim"/>
    <property type="match status" value="1"/>
</dbReference>
<keyword evidence="13" id="KW-0170">Cobalt</keyword>
<keyword evidence="13" id="KW-0464">Manganese</keyword>
<dbReference type="PIRSF" id="PIRSF001461">
    <property type="entry name" value="RPE"/>
    <property type="match status" value="1"/>
</dbReference>
<evidence type="ECO:0000256" key="2">
    <source>
        <dbReference type="ARBA" id="ARBA00001936"/>
    </source>
</evidence>
<comment type="caution">
    <text evidence="10">Lacks conserved residue(s) required for the propagation of feature annotation.</text>
</comment>
<dbReference type="Gene3D" id="3.20.20.70">
    <property type="entry name" value="Aldolase class I"/>
    <property type="match status" value="1"/>
</dbReference>
<dbReference type="GO" id="GO:0005737">
    <property type="term" value="C:cytoplasm"/>
    <property type="evidence" value="ECO:0007669"/>
    <property type="project" value="UniProtKB-ARBA"/>
</dbReference>
<evidence type="ECO:0000256" key="5">
    <source>
        <dbReference type="ARBA" id="ARBA00001954"/>
    </source>
</evidence>
<comment type="cofactor">
    <cofactor evidence="5">
        <name>Fe(2+)</name>
        <dbReference type="ChEBI" id="CHEBI:29033"/>
    </cofactor>
</comment>
<feature type="binding site" evidence="10 14">
    <location>
        <begin position="199"/>
        <end position="200"/>
    </location>
    <ligand>
        <name>substrate</name>
    </ligand>
</feature>
<comment type="similarity">
    <text evidence="6 10 11">Belongs to the ribulose-phosphate 3-epimerase family.</text>
</comment>
<sequence length="222" mass="24441">MKKYLLAPSILSANFANLGKDIEEVLISGGDVIHFDVMDNHYVPNLTVGPIVLQSLRKHGISVPIDVHLMIKPVDTLIPIFAQAGSNYITFHPEASEHIDKTLQIIKENGCKAGLALNPTTSLNYLDYVMDKLDIILLMSVNPGFGNQCFIPNTLKKISEARKKIDNSGCDIILEVDGGIKIDNIGQISKFGANMFVIGSALFNSHDYKTVINDMRKEIETS</sequence>
<feature type="binding site" evidence="10">
    <location>
        <begin position="177"/>
        <end position="179"/>
    </location>
    <ligand>
        <name>substrate</name>
    </ligand>
</feature>
<keyword evidence="10 11" id="KW-0119">Carbohydrate metabolism</keyword>
<dbReference type="CDD" id="cd00429">
    <property type="entry name" value="RPE"/>
    <property type="match status" value="1"/>
</dbReference>
<dbReference type="NCBIfam" id="TIGR01163">
    <property type="entry name" value="rpe"/>
    <property type="match status" value="1"/>
</dbReference>
<evidence type="ECO:0000256" key="7">
    <source>
        <dbReference type="ARBA" id="ARBA00013188"/>
    </source>
</evidence>
<feature type="binding site" evidence="10 13">
    <location>
        <position position="68"/>
    </location>
    <ligand>
        <name>a divalent metal cation</name>
        <dbReference type="ChEBI" id="CHEBI:60240"/>
    </ligand>
</feature>
<comment type="cofactor">
    <cofactor evidence="4">
        <name>Zn(2+)</name>
        <dbReference type="ChEBI" id="CHEBI:29105"/>
    </cofactor>
</comment>
<feature type="binding site" evidence="14">
    <location>
        <position position="179"/>
    </location>
    <ligand>
        <name>substrate</name>
    </ligand>
</feature>
<comment type="catalytic activity">
    <reaction evidence="1 10 11">
        <text>D-ribulose 5-phosphate = D-xylulose 5-phosphate</text>
        <dbReference type="Rhea" id="RHEA:13677"/>
        <dbReference type="ChEBI" id="CHEBI:57737"/>
        <dbReference type="ChEBI" id="CHEBI:58121"/>
        <dbReference type="EC" id="5.1.3.1"/>
    </reaction>
</comment>
<feature type="binding site" evidence="14">
    <location>
        <begin position="144"/>
        <end position="147"/>
    </location>
    <ligand>
        <name>substrate</name>
    </ligand>
</feature>
<feature type="active site" description="Proton acceptor" evidence="10 12">
    <location>
        <position position="36"/>
    </location>
</feature>
<dbReference type="EMBL" id="PDKT01000003">
    <property type="protein sequence ID" value="PPI87850.1"/>
    <property type="molecule type" value="Genomic_DNA"/>
</dbReference>
<evidence type="ECO:0000256" key="14">
    <source>
        <dbReference type="PIRSR" id="PIRSR001461-3"/>
    </source>
</evidence>
<evidence type="ECO:0000256" key="9">
    <source>
        <dbReference type="ARBA" id="ARBA00023235"/>
    </source>
</evidence>
<dbReference type="InterPro" id="IPR011060">
    <property type="entry name" value="RibuloseP-bd_barrel"/>
</dbReference>
<dbReference type="GO" id="GO:0046872">
    <property type="term" value="F:metal ion binding"/>
    <property type="evidence" value="ECO:0007669"/>
    <property type="project" value="UniProtKB-UniRule"/>
</dbReference>
<evidence type="ECO:0000256" key="12">
    <source>
        <dbReference type="PIRSR" id="PIRSR001461-1"/>
    </source>
</evidence>
<evidence type="ECO:0000256" key="4">
    <source>
        <dbReference type="ARBA" id="ARBA00001947"/>
    </source>
</evidence>
<evidence type="ECO:0000256" key="10">
    <source>
        <dbReference type="HAMAP-Rule" id="MF_02227"/>
    </source>
</evidence>
<dbReference type="FunFam" id="3.20.20.70:FF:000004">
    <property type="entry name" value="Ribulose-phosphate 3-epimerase"/>
    <property type="match status" value="1"/>
</dbReference>
<keyword evidence="9 10" id="KW-0413">Isomerase</keyword>
<comment type="pathway">
    <text evidence="10">Carbohydrate degradation.</text>
</comment>
<comment type="cofactor">
    <cofactor evidence="3">
        <name>Co(2+)</name>
        <dbReference type="ChEBI" id="CHEBI:48828"/>
    </cofactor>
</comment>
<organism evidence="15 16">
    <name type="scientific">Candidatus Pantoea edessiphila</name>
    <dbReference type="NCBI Taxonomy" id="2044610"/>
    <lineage>
        <taxon>Bacteria</taxon>
        <taxon>Pseudomonadati</taxon>
        <taxon>Pseudomonadota</taxon>
        <taxon>Gammaproteobacteria</taxon>
        <taxon>Enterobacterales</taxon>
        <taxon>Erwiniaceae</taxon>
        <taxon>Pantoea</taxon>
    </lineage>
</organism>
<dbReference type="RefSeq" id="WP_136131095.1">
    <property type="nucleotide sequence ID" value="NZ_PDKT01000003.1"/>
</dbReference>
<comment type="function">
    <text evidence="10">Catalyzes the reversible epimerization of D-ribulose 5-phosphate to D-xylulose 5-phosphate.</text>
</comment>
<comment type="cofactor">
    <cofactor evidence="2">
        <name>Mn(2+)</name>
        <dbReference type="ChEBI" id="CHEBI:29035"/>
    </cofactor>
</comment>
<dbReference type="PROSITE" id="PS01085">
    <property type="entry name" value="RIBUL_P_3_EPIMER_1"/>
    <property type="match status" value="1"/>
</dbReference>
<feature type="binding site" evidence="10 14">
    <location>
        <position position="9"/>
    </location>
    <ligand>
        <name>substrate</name>
    </ligand>
</feature>
<dbReference type="HAMAP" id="MF_02227">
    <property type="entry name" value="RPE"/>
    <property type="match status" value="1"/>
</dbReference>
<keyword evidence="8 10" id="KW-0479">Metal-binding</keyword>
<evidence type="ECO:0000313" key="15">
    <source>
        <dbReference type="EMBL" id="PPI87850.1"/>
    </source>
</evidence>
<dbReference type="PANTHER" id="PTHR11749">
    <property type="entry name" value="RIBULOSE-5-PHOSPHATE-3-EPIMERASE"/>
    <property type="match status" value="1"/>
</dbReference>
<feature type="binding site" evidence="10 13">
    <location>
        <position position="34"/>
    </location>
    <ligand>
        <name>a divalent metal cation</name>
        <dbReference type="ChEBI" id="CHEBI:60240"/>
    </ligand>
</feature>
<dbReference type="GO" id="GO:0004750">
    <property type="term" value="F:D-ribulose-phosphate 3-epimerase activity"/>
    <property type="evidence" value="ECO:0007669"/>
    <property type="project" value="UniProtKB-UniRule"/>
</dbReference>
<dbReference type="Proteomes" id="UP000296153">
    <property type="component" value="Unassembled WGS sequence"/>
</dbReference>
<evidence type="ECO:0000256" key="11">
    <source>
        <dbReference type="PIRNR" id="PIRNR001461"/>
    </source>
</evidence>
<evidence type="ECO:0000256" key="8">
    <source>
        <dbReference type="ARBA" id="ARBA00022723"/>
    </source>
</evidence>
<dbReference type="GO" id="GO:0019323">
    <property type="term" value="P:pentose catabolic process"/>
    <property type="evidence" value="ECO:0007669"/>
    <property type="project" value="UniProtKB-UniRule"/>
</dbReference>
<dbReference type="PROSITE" id="PS01086">
    <property type="entry name" value="RIBUL_P_3_EPIMER_2"/>
    <property type="match status" value="1"/>
</dbReference>
<evidence type="ECO:0000256" key="6">
    <source>
        <dbReference type="ARBA" id="ARBA00009541"/>
    </source>
</evidence>
<dbReference type="GO" id="GO:0006098">
    <property type="term" value="P:pentose-phosphate shunt"/>
    <property type="evidence" value="ECO:0007669"/>
    <property type="project" value="UniProtKB-UniRule"/>
</dbReference>
<dbReference type="EC" id="5.1.3.1" evidence="7 10"/>
<keyword evidence="13" id="KW-0862">Zinc</keyword>
<feature type="binding site" evidence="10 13">
    <location>
        <position position="36"/>
    </location>
    <ligand>
        <name>a divalent metal cation</name>
        <dbReference type="ChEBI" id="CHEBI:60240"/>
    </ligand>
</feature>
<evidence type="ECO:0000256" key="3">
    <source>
        <dbReference type="ARBA" id="ARBA00001941"/>
    </source>
</evidence>
<proteinExistence type="inferred from homology"/>
<comment type="caution">
    <text evidence="15">The sequence shown here is derived from an EMBL/GenBank/DDBJ whole genome shotgun (WGS) entry which is preliminary data.</text>
</comment>
<dbReference type="InterPro" id="IPR013785">
    <property type="entry name" value="Aldolase_TIM"/>
</dbReference>
<name>A0A2P5SZX0_9GAMM</name>
<dbReference type="OrthoDB" id="1645589at2"/>
<feature type="binding site" evidence="10 13">
    <location>
        <position position="177"/>
    </location>
    <ligand>
        <name>a divalent metal cation</name>
        <dbReference type="ChEBI" id="CHEBI:60240"/>
    </ligand>
</feature>
<reference evidence="15 16" key="1">
    <citation type="journal article" date="2018" name="Genome Biol. Evol.">
        <title>Cladogenesis and Genomic Streamlining in Extracellular Endosymbionts of Tropical Stink Bugs.</title>
        <authorList>
            <person name="Otero-Bravo A."/>
            <person name="Goffredi S."/>
            <person name="Sabree Z.L."/>
        </authorList>
    </citation>
    <scope>NUCLEOTIDE SEQUENCE [LARGE SCALE GENOMIC DNA]</scope>
    <source>
        <strain evidence="15 16">SoEE</strain>
    </source>
</reference>
<feature type="active site" description="Proton donor" evidence="10 12">
    <location>
        <position position="177"/>
    </location>
</feature>
<evidence type="ECO:0000256" key="1">
    <source>
        <dbReference type="ARBA" id="ARBA00001782"/>
    </source>
</evidence>
<feature type="binding site" evidence="10 14">
    <location>
        <position position="68"/>
    </location>
    <ligand>
        <name>substrate</name>
    </ligand>
</feature>